<accession>L0S0M4</accession>
<feature type="domain" description="ABC transporter" evidence="4">
    <location>
        <begin position="12"/>
        <end position="260"/>
    </location>
</feature>
<dbReference type="GO" id="GO:1903806">
    <property type="term" value="P:L-isoleucine import across plasma membrane"/>
    <property type="evidence" value="ECO:0007669"/>
    <property type="project" value="TreeGrafter"/>
</dbReference>
<evidence type="ECO:0000313" key="6">
    <source>
        <dbReference type="Proteomes" id="UP000010802"/>
    </source>
</evidence>
<dbReference type="GO" id="GO:0005524">
    <property type="term" value="F:ATP binding"/>
    <property type="evidence" value="ECO:0007669"/>
    <property type="project" value="UniProtKB-KW"/>
</dbReference>
<dbReference type="FunFam" id="3.40.50.300:FF:000421">
    <property type="entry name" value="Branched-chain amino acid ABC transporter ATP-binding protein"/>
    <property type="match status" value="1"/>
</dbReference>
<proteinExistence type="predicted"/>
<dbReference type="InterPro" id="IPR003439">
    <property type="entry name" value="ABC_transporter-like_ATP-bd"/>
</dbReference>
<dbReference type="InterPro" id="IPR051120">
    <property type="entry name" value="ABC_AA/LPS_Transport"/>
</dbReference>
<dbReference type="GO" id="GO:0015188">
    <property type="term" value="F:L-isoleucine transmembrane transporter activity"/>
    <property type="evidence" value="ECO:0007669"/>
    <property type="project" value="TreeGrafter"/>
</dbReference>
<dbReference type="InterPro" id="IPR027417">
    <property type="entry name" value="P-loop_NTPase"/>
</dbReference>
<dbReference type="GO" id="GO:0015192">
    <property type="term" value="F:L-phenylalanine transmembrane transporter activity"/>
    <property type="evidence" value="ECO:0007669"/>
    <property type="project" value="TreeGrafter"/>
</dbReference>
<dbReference type="HOGENOM" id="CLU_000604_1_2_9"/>
<dbReference type="STRING" id="1209989.TepRe1_1746"/>
<accession>F4LX80</accession>
<dbReference type="SUPFAM" id="SSF52540">
    <property type="entry name" value="P-loop containing nucleoside triphosphate hydrolases"/>
    <property type="match status" value="1"/>
</dbReference>
<dbReference type="KEGG" id="tep:TepRe1_1746"/>
<evidence type="ECO:0000313" key="5">
    <source>
        <dbReference type="EMBL" id="CCP26691.1"/>
    </source>
</evidence>
<dbReference type="GO" id="GO:0016887">
    <property type="term" value="F:ATP hydrolysis activity"/>
    <property type="evidence" value="ECO:0007669"/>
    <property type="project" value="InterPro"/>
</dbReference>
<dbReference type="RefSeq" id="WP_013778801.1">
    <property type="nucleotide sequence ID" value="NC_015519.1"/>
</dbReference>
<sequence length="263" mass="28611">MNAEKNDDNLVLKAECITKRFGGLVAVDKLNINVYDGQICALIGPNGSGKTTAINLITGIYNVDEGIIEFLGQPIQGLMPHSISWMGIARTFQNIRILGSQTVFENALLGKGYGNGGASIIHTVLNSASYRREVVASTKEVDEVLDFVGLSDLSNEKACNLPYGKQRILEIARALITKPKLLLLDEPAAGLNSQEIQDLTELVKKINKQGISILLIEHRMEVVGKLADWVFVINHGSKIAEGTFDVIKKNPVVIEAYLGRGGR</sequence>
<evidence type="ECO:0000256" key="3">
    <source>
        <dbReference type="ARBA" id="ARBA00022840"/>
    </source>
</evidence>
<evidence type="ECO:0000256" key="1">
    <source>
        <dbReference type="ARBA" id="ARBA00022448"/>
    </source>
</evidence>
<dbReference type="eggNOG" id="COG0411">
    <property type="taxonomic scope" value="Bacteria"/>
</dbReference>
<dbReference type="EMBL" id="HF563609">
    <property type="protein sequence ID" value="CCP26691.1"/>
    <property type="molecule type" value="Genomic_DNA"/>
</dbReference>
<dbReference type="GO" id="GO:0005886">
    <property type="term" value="C:plasma membrane"/>
    <property type="evidence" value="ECO:0007669"/>
    <property type="project" value="TreeGrafter"/>
</dbReference>
<gene>
    <name evidence="5" type="primary">livG</name>
    <name evidence="5" type="ordered locus">TEPIRE1_1884</name>
</gene>
<dbReference type="InterPro" id="IPR032823">
    <property type="entry name" value="BCA_ABC_TP_C"/>
</dbReference>
<dbReference type="KEGG" id="tae:TepiRe1_1884"/>
<protein>
    <submittedName>
        <fullName evidence="5">Leucine/isoleucine/valine transporter subunit ATP-binding component of ABC superfamily</fullName>
    </submittedName>
</protein>
<name>F4LX80_TEPAE</name>
<dbReference type="Pfam" id="PF00005">
    <property type="entry name" value="ABC_tran"/>
    <property type="match status" value="1"/>
</dbReference>
<keyword evidence="6" id="KW-1185">Reference proteome</keyword>
<dbReference type="GO" id="GO:0042941">
    <property type="term" value="P:D-alanine transmembrane transport"/>
    <property type="evidence" value="ECO:0007669"/>
    <property type="project" value="TreeGrafter"/>
</dbReference>
<dbReference type="SMART" id="SM00382">
    <property type="entry name" value="AAA"/>
    <property type="match status" value="1"/>
</dbReference>
<dbReference type="PROSITE" id="PS50893">
    <property type="entry name" value="ABC_TRANSPORTER_2"/>
    <property type="match status" value="1"/>
</dbReference>
<keyword evidence="3 5" id="KW-0067">ATP-binding</keyword>
<dbReference type="PANTHER" id="PTHR45772">
    <property type="entry name" value="CONSERVED COMPONENT OF ABC TRANSPORTER FOR NATURAL AMINO ACIDS-RELATED"/>
    <property type="match status" value="1"/>
</dbReference>
<dbReference type="InterPro" id="IPR003593">
    <property type="entry name" value="AAA+_ATPase"/>
</dbReference>
<evidence type="ECO:0000259" key="4">
    <source>
        <dbReference type="PROSITE" id="PS50893"/>
    </source>
</evidence>
<evidence type="ECO:0000256" key="2">
    <source>
        <dbReference type="ARBA" id="ARBA00022741"/>
    </source>
</evidence>
<dbReference type="CDD" id="cd03219">
    <property type="entry name" value="ABC_Mj1267_LivG_branched"/>
    <property type="match status" value="1"/>
</dbReference>
<dbReference type="GO" id="GO:0015808">
    <property type="term" value="P:L-alanine transport"/>
    <property type="evidence" value="ECO:0007669"/>
    <property type="project" value="TreeGrafter"/>
</dbReference>
<dbReference type="GO" id="GO:0005304">
    <property type="term" value="F:L-valine transmembrane transporter activity"/>
    <property type="evidence" value="ECO:0007669"/>
    <property type="project" value="TreeGrafter"/>
</dbReference>
<keyword evidence="1" id="KW-0813">Transport</keyword>
<dbReference type="Proteomes" id="UP000010802">
    <property type="component" value="Chromosome"/>
</dbReference>
<dbReference type="GO" id="GO:1903805">
    <property type="term" value="P:L-valine import across plasma membrane"/>
    <property type="evidence" value="ECO:0007669"/>
    <property type="project" value="TreeGrafter"/>
</dbReference>
<organism evidence="5 6">
    <name type="scientific">Tepidanaerobacter acetatoxydans (strain DSM 21804 / JCM 16047 / Re1)</name>
    <dbReference type="NCBI Taxonomy" id="1209989"/>
    <lineage>
        <taxon>Bacteria</taxon>
        <taxon>Bacillati</taxon>
        <taxon>Bacillota</taxon>
        <taxon>Clostridia</taxon>
        <taxon>Thermosediminibacterales</taxon>
        <taxon>Tepidanaerobacteraceae</taxon>
        <taxon>Tepidanaerobacter</taxon>
    </lineage>
</organism>
<keyword evidence="2" id="KW-0547">Nucleotide-binding</keyword>
<dbReference type="OrthoDB" id="9779136at2"/>
<dbReference type="PANTHER" id="PTHR45772:SF7">
    <property type="entry name" value="AMINO ACID ABC TRANSPORTER ATP-BINDING PROTEIN"/>
    <property type="match status" value="1"/>
</dbReference>
<reference evidence="6" key="1">
    <citation type="journal article" date="2013" name="Genome Announc.">
        <title>First genome sequence of a syntrophic acetate-oxidizing bacterium, Tepidanaerobacter acetatoxydans strain Re1.</title>
        <authorList>
            <person name="Manzoor S."/>
            <person name="Bongcam-Rudloff E."/>
            <person name="Schnurer A."/>
            <person name="Muller B."/>
        </authorList>
    </citation>
    <scope>NUCLEOTIDE SEQUENCE [LARGE SCALE GENOMIC DNA]</scope>
    <source>
        <strain evidence="6">Re1</strain>
    </source>
</reference>
<dbReference type="Gene3D" id="3.40.50.300">
    <property type="entry name" value="P-loop containing nucleotide triphosphate hydrolases"/>
    <property type="match status" value="1"/>
</dbReference>
<dbReference type="AlphaFoldDB" id="F4LX80"/>
<dbReference type="Pfam" id="PF12399">
    <property type="entry name" value="BCA_ABC_TP_C"/>
    <property type="match status" value="1"/>
</dbReference>
<dbReference type="PATRIC" id="fig|1209989.3.peg.2172"/>